<proteinExistence type="predicted"/>
<dbReference type="GO" id="GO:0016874">
    <property type="term" value="F:ligase activity"/>
    <property type="evidence" value="ECO:0007669"/>
    <property type="project" value="UniProtKB-KW"/>
</dbReference>
<keyword evidence="1" id="KW-0436">Ligase</keyword>
<protein>
    <submittedName>
        <fullName evidence="1">Phenylacetate--CoA ligase family protein</fullName>
    </submittedName>
</protein>
<gene>
    <name evidence="1" type="ORF">P3W55_14775</name>
</gene>
<dbReference type="SUPFAM" id="SSF56801">
    <property type="entry name" value="Acetyl-CoA synthetase-like"/>
    <property type="match status" value="1"/>
</dbReference>
<dbReference type="EMBL" id="JARJLR010000246">
    <property type="protein sequence ID" value="MDF3842973.1"/>
    <property type="molecule type" value="Genomic_DNA"/>
</dbReference>
<dbReference type="InterPro" id="IPR042099">
    <property type="entry name" value="ANL_N_sf"/>
</dbReference>
<evidence type="ECO:0000313" key="1">
    <source>
        <dbReference type="EMBL" id="MDF3842973.1"/>
    </source>
</evidence>
<organism evidence="1 2">
    <name type="scientific">Pseudomonas citronellolis</name>
    <dbReference type="NCBI Taxonomy" id="53408"/>
    <lineage>
        <taxon>Bacteria</taxon>
        <taxon>Pseudomonadati</taxon>
        <taxon>Pseudomonadota</taxon>
        <taxon>Gammaproteobacteria</taxon>
        <taxon>Pseudomonadales</taxon>
        <taxon>Pseudomonadaceae</taxon>
        <taxon>Pseudomonas</taxon>
    </lineage>
</organism>
<comment type="caution">
    <text evidence="1">The sequence shown here is derived from an EMBL/GenBank/DDBJ whole genome shotgun (WGS) entry which is preliminary data.</text>
</comment>
<accession>A0AAW6P9C5</accession>
<dbReference type="InterPro" id="IPR045851">
    <property type="entry name" value="AMP-bd_C_sf"/>
</dbReference>
<sequence length="435" mass="48615">MSGPKDDRYFDADIETMPRAQIEQLQEARILQLVPYVYQRSPLIREVWEEAGVTPDDIRSLADFREKAPFIDKDTIRRFRDRHGDPFGGLNCVSAPHLRGVGFTSGTTGDPTPIPRSEEHITLTSLKRELWHIGVRSGDYFGYMLFTFREGLNADKFLDSGFRPITLQHLPSEVPHLVDMCRCLRPKALFMISTPLIMAIDQYQKSSGDNLREAFSSLQGVVFGGEPMSTALRVMVQSWGLEIFELSSLGDISTTMECRAHDGMHAWEDLALVEHLDPDGNQELADGARGELVVTSLADDVAPLIRFRTDDLVSLTRDTCSCGRTHCRMKLLGRKSDEMIIRGRSVMPLDLYPLMQGFAETQAGLFQIVKAQREADELRLRVGYDASVLVGSEADLAARVAEGVGAALEVPVRVELLRSEELLKSGHKIARVIKP</sequence>
<reference evidence="1" key="1">
    <citation type="submission" date="2023-03" db="EMBL/GenBank/DDBJ databases">
        <title>Draft assemblies of triclosan tolerant bacteria isolated from returned activated sludge.</title>
        <authorList>
            <person name="Van Hamelsveld S."/>
        </authorList>
    </citation>
    <scope>NUCLEOTIDE SEQUENCE</scope>
    <source>
        <strain evidence="1">GW210015_S63</strain>
    </source>
</reference>
<dbReference type="Proteomes" id="UP001220662">
    <property type="component" value="Unassembled WGS sequence"/>
</dbReference>
<dbReference type="PANTHER" id="PTHR43845:SF1">
    <property type="entry name" value="BLR5969 PROTEIN"/>
    <property type="match status" value="1"/>
</dbReference>
<dbReference type="AlphaFoldDB" id="A0AAW6P9C5"/>
<evidence type="ECO:0000313" key="2">
    <source>
        <dbReference type="Proteomes" id="UP001220662"/>
    </source>
</evidence>
<dbReference type="Gene3D" id="3.30.300.30">
    <property type="match status" value="1"/>
</dbReference>
<dbReference type="RefSeq" id="WP_276214828.1">
    <property type="nucleotide sequence ID" value="NZ_JARJLR010000246.1"/>
</dbReference>
<dbReference type="PANTHER" id="PTHR43845">
    <property type="entry name" value="BLR5969 PROTEIN"/>
    <property type="match status" value="1"/>
</dbReference>
<name>A0AAW6P9C5_9PSED</name>
<dbReference type="Gene3D" id="3.40.50.12780">
    <property type="entry name" value="N-terminal domain of ligase-like"/>
    <property type="match status" value="1"/>
</dbReference>